<evidence type="ECO:0000256" key="6">
    <source>
        <dbReference type="SAM" id="Coils"/>
    </source>
</evidence>
<dbReference type="VEuPathDB" id="FungiDB:BCV72DRAFT_287273"/>
<dbReference type="GO" id="GO:0005634">
    <property type="term" value="C:nucleus"/>
    <property type="evidence" value="ECO:0007669"/>
    <property type="project" value="UniProtKB-SubCell"/>
</dbReference>
<organism evidence="9 10">
    <name type="scientific">Rhizopus microsporus</name>
    <dbReference type="NCBI Taxonomy" id="58291"/>
    <lineage>
        <taxon>Eukaryota</taxon>
        <taxon>Fungi</taxon>
        <taxon>Fungi incertae sedis</taxon>
        <taxon>Mucoromycota</taxon>
        <taxon>Mucoromycotina</taxon>
        <taxon>Mucoromycetes</taxon>
        <taxon>Mucorales</taxon>
        <taxon>Mucorineae</taxon>
        <taxon>Rhizopodaceae</taxon>
        <taxon>Rhizopus</taxon>
    </lineage>
</organism>
<dbReference type="PROSITE" id="PS00036">
    <property type="entry name" value="BZIP_BASIC"/>
    <property type="match status" value="1"/>
</dbReference>
<keyword evidence="5" id="KW-0539">Nucleus</keyword>
<feature type="domain" description="BZIP" evidence="8">
    <location>
        <begin position="164"/>
        <end position="227"/>
    </location>
</feature>
<dbReference type="PANTHER" id="PTHR19304">
    <property type="entry name" value="CYCLIC-AMP RESPONSE ELEMENT BINDING PROTEIN"/>
    <property type="match status" value="1"/>
</dbReference>
<evidence type="ECO:0000256" key="5">
    <source>
        <dbReference type="ARBA" id="ARBA00023242"/>
    </source>
</evidence>
<accession>A0A1X0S8L1</accession>
<dbReference type="PROSITE" id="PS50217">
    <property type="entry name" value="BZIP"/>
    <property type="match status" value="1"/>
</dbReference>
<comment type="subcellular location">
    <subcellularLocation>
        <location evidence="1">Nucleus</location>
    </subcellularLocation>
</comment>
<keyword evidence="3" id="KW-0238">DNA-binding</keyword>
<feature type="region of interest" description="Disordered" evidence="7">
    <location>
        <begin position="54"/>
        <end position="153"/>
    </location>
</feature>
<protein>
    <recommendedName>
        <fullName evidence="8">BZIP domain-containing protein</fullName>
    </recommendedName>
</protein>
<sequence>MMTEGIENTVGPLATPTRFLIESGEWNLTPNFIHEINPFDCNMTRSPGILTKEHKWSNMSTSPTSTASTASTTSTTSPNTSPKQESILSPPTPPMSLSQSPTNSSASLSISPRNSVDDSIHQDIVRRNSSTKRKRKEADDDEEYKPKSTGGRKRRIVFEGEDAEDKRKKFLERNRVAAYKCRQKKKTWMQELEQKAEISTARNEELRSLVTQLKEESMYLRNLLLTHGNCDCESVQAYLRRSSAQITSRRESTSSEFMPYYNTPSTGLTPFLNTVINKSDNRLDYFSSTHHPMA</sequence>
<dbReference type="InterPro" id="IPR004827">
    <property type="entry name" value="bZIP"/>
</dbReference>
<dbReference type="Pfam" id="PF00170">
    <property type="entry name" value="bZIP_1"/>
    <property type="match status" value="1"/>
</dbReference>
<dbReference type="FunFam" id="1.20.5.170:FF:000010">
    <property type="entry name" value="Cyclic AMP-dependent transcription factor ATF-2"/>
    <property type="match status" value="1"/>
</dbReference>
<evidence type="ECO:0000256" key="2">
    <source>
        <dbReference type="ARBA" id="ARBA00023015"/>
    </source>
</evidence>
<evidence type="ECO:0000256" key="4">
    <source>
        <dbReference type="ARBA" id="ARBA00023163"/>
    </source>
</evidence>
<dbReference type="InterPro" id="IPR046347">
    <property type="entry name" value="bZIP_sf"/>
</dbReference>
<evidence type="ECO:0000256" key="7">
    <source>
        <dbReference type="SAM" id="MobiDB-lite"/>
    </source>
</evidence>
<evidence type="ECO:0000259" key="8">
    <source>
        <dbReference type="PROSITE" id="PS50217"/>
    </source>
</evidence>
<keyword evidence="6" id="KW-0175">Coiled coil</keyword>
<dbReference type="AlphaFoldDB" id="A0A1X0S8L1"/>
<dbReference type="GO" id="GO:0003700">
    <property type="term" value="F:DNA-binding transcription factor activity"/>
    <property type="evidence" value="ECO:0007669"/>
    <property type="project" value="InterPro"/>
</dbReference>
<gene>
    <name evidence="9" type="ORF">BCV71DRAFT_233119</name>
</gene>
<feature type="compositionally biased region" description="Polar residues" evidence="7">
    <location>
        <begin position="82"/>
        <end position="114"/>
    </location>
</feature>
<proteinExistence type="predicted"/>
<name>A0A1X0S8L1_RHIZD</name>
<reference evidence="9 10" key="1">
    <citation type="journal article" date="2016" name="Proc. Natl. Acad. Sci. U.S.A.">
        <title>Lipid metabolic changes in an early divergent fungus govern the establishment of a mutualistic symbiosis with endobacteria.</title>
        <authorList>
            <person name="Lastovetsky O.A."/>
            <person name="Gaspar M.L."/>
            <person name="Mondo S.J."/>
            <person name="LaButti K.M."/>
            <person name="Sandor L."/>
            <person name="Grigoriev I.V."/>
            <person name="Henry S.A."/>
            <person name="Pawlowska T.E."/>
        </authorList>
    </citation>
    <scope>NUCLEOTIDE SEQUENCE [LARGE SCALE GENOMIC DNA]</scope>
    <source>
        <strain evidence="9 10">ATCC 11559</strain>
    </source>
</reference>
<evidence type="ECO:0000313" key="10">
    <source>
        <dbReference type="Proteomes" id="UP000242381"/>
    </source>
</evidence>
<feature type="compositionally biased region" description="Low complexity" evidence="7">
    <location>
        <begin position="57"/>
        <end position="81"/>
    </location>
</feature>
<dbReference type="CDD" id="cd14687">
    <property type="entry name" value="bZIP_ATF2"/>
    <property type="match status" value="1"/>
</dbReference>
<dbReference type="InterPro" id="IPR002112">
    <property type="entry name" value="Leuzip_Jun"/>
</dbReference>
<dbReference type="OMA" id="HASCNDA"/>
<feature type="coiled-coil region" evidence="6">
    <location>
        <begin position="189"/>
        <end position="216"/>
    </location>
</feature>
<evidence type="ECO:0000256" key="1">
    <source>
        <dbReference type="ARBA" id="ARBA00004123"/>
    </source>
</evidence>
<keyword evidence="2" id="KW-0805">Transcription regulation</keyword>
<feature type="compositionally biased region" description="Basic and acidic residues" evidence="7">
    <location>
        <begin position="115"/>
        <end position="126"/>
    </location>
</feature>
<dbReference type="InterPro" id="IPR051027">
    <property type="entry name" value="bZIP_transcription_factors"/>
</dbReference>
<dbReference type="GO" id="GO:0003677">
    <property type="term" value="F:DNA binding"/>
    <property type="evidence" value="ECO:0007669"/>
    <property type="project" value="UniProtKB-KW"/>
</dbReference>
<dbReference type="Proteomes" id="UP000242381">
    <property type="component" value="Unassembled WGS sequence"/>
</dbReference>
<dbReference type="Gene3D" id="1.20.5.170">
    <property type="match status" value="1"/>
</dbReference>
<dbReference type="EMBL" id="KV921293">
    <property type="protein sequence ID" value="ORE20471.1"/>
    <property type="molecule type" value="Genomic_DNA"/>
</dbReference>
<dbReference type="SUPFAM" id="SSF57959">
    <property type="entry name" value="Leucine zipper domain"/>
    <property type="match status" value="1"/>
</dbReference>
<evidence type="ECO:0000313" key="9">
    <source>
        <dbReference type="EMBL" id="ORE20471.1"/>
    </source>
</evidence>
<evidence type="ECO:0000256" key="3">
    <source>
        <dbReference type="ARBA" id="ARBA00023125"/>
    </source>
</evidence>
<keyword evidence="4" id="KW-0804">Transcription</keyword>
<dbReference type="PRINTS" id="PR00043">
    <property type="entry name" value="LEUZIPPRJUN"/>
</dbReference>
<dbReference type="SMART" id="SM00338">
    <property type="entry name" value="BRLZ"/>
    <property type="match status" value="1"/>
</dbReference>